<gene>
    <name evidence="5" type="ORF">ISN45_Aa07g019060</name>
</gene>
<evidence type="ECO:0000259" key="4">
    <source>
        <dbReference type="SMART" id="SM00499"/>
    </source>
</evidence>
<keyword evidence="2" id="KW-0472">Membrane</keyword>
<accession>A0A8T1Y3Q3</accession>
<feature type="region of interest" description="Disordered" evidence="1">
    <location>
        <begin position="217"/>
        <end position="240"/>
    </location>
</feature>
<evidence type="ECO:0000313" key="6">
    <source>
        <dbReference type="Proteomes" id="UP000694240"/>
    </source>
</evidence>
<dbReference type="AlphaFoldDB" id="A0A8T1Y3Q3"/>
<dbReference type="EMBL" id="JAEFBK010000012">
    <property type="protein sequence ID" value="KAG7541862.1"/>
    <property type="molecule type" value="Genomic_DNA"/>
</dbReference>
<feature type="signal peptide" evidence="3">
    <location>
        <begin position="1"/>
        <end position="28"/>
    </location>
</feature>
<keyword evidence="2" id="KW-1133">Transmembrane helix</keyword>
<name>A0A8T1Y3Q3_9BRAS</name>
<evidence type="ECO:0000256" key="2">
    <source>
        <dbReference type="SAM" id="Phobius"/>
    </source>
</evidence>
<dbReference type="InterPro" id="IPR016140">
    <property type="entry name" value="Bifunc_inhib/LTP/seed_store"/>
</dbReference>
<proteinExistence type="predicted"/>
<evidence type="ECO:0000256" key="1">
    <source>
        <dbReference type="SAM" id="MobiDB-lite"/>
    </source>
</evidence>
<keyword evidence="3" id="KW-0732">Signal</keyword>
<protein>
    <submittedName>
        <fullName evidence="5">Bifunctional inhibitor/plant lipid transfer protein/seed storage helical domain superfamily</fullName>
    </submittedName>
</protein>
<feature type="chain" id="PRO_5035877190" evidence="3">
    <location>
        <begin position="29"/>
        <end position="266"/>
    </location>
</feature>
<feature type="transmembrane region" description="Helical" evidence="2">
    <location>
        <begin position="248"/>
        <end position="265"/>
    </location>
</feature>
<evidence type="ECO:0000256" key="3">
    <source>
        <dbReference type="SAM" id="SignalP"/>
    </source>
</evidence>
<keyword evidence="2" id="KW-0812">Transmembrane</keyword>
<feature type="domain" description="Bifunctional inhibitor/plant lipid transfer protein/seed storage helical" evidence="4">
    <location>
        <begin position="56"/>
        <end position="113"/>
    </location>
</feature>
<dbReference type="SMART" id="SM00499">
    <property type="entry name" value="AAI"/>
    <property type="match status" value="2"/>
</dbReference>
<dbReference type="Pfam" id="PF14368">
    <property type="entry name" value="LTP_2"/>
    <property type="match status" value="2"/>
</dbReference>
<feature type="domain" description="Bifunctional inhibitor/plant lipid transfer protein/seed storage helical" evidence="4">
    <location>
        <begin position="142"/>
        <end position="213"/>
    </location>
</feature>
<feature type="compositionally biased region" description="Low complexity" evidence="1">
    <location>
        <begin position="226"/>
        <end position="238"/>
    </location>
</feature>
<sequence length="266" mass="27977">MAYTNIMAVAVTTVLFLAVVIAPQWTEAKKPPRQTDTSDTDRTVCPFSVPEIVQNCYATMSALPSEKCCKDLKTASKTEVTCLCNNVIAHPNPLYTNTNQVNKACGVLDKYACDAVVFLAVAIAPLLADPQSPMFPDMTPECATVMPDLLEKCFATGSVTPTEDCCTDLKSATSTQVTCLCDNYIANPAVANITGPYSDAITTKCGVLDKFSCDGTSKGGEEKKGGSSSSNGKDNGTSHGNGGATNKVAALMAMFGLVASLVFVMF</sequence>
<evidence type="ECO:0000313" key="5">
    <source>
        <dbReference type="EMBL" id="KAG7541862.1"/>
    </source>
</evidence>
<dbReference type="CDD" id="cd00010">
    <property type="entry name" value="AAI_LTSS"/>
    <property type="match status" value="2"/>
</dbReference>
<dbReference type="Proteomes" id="UP000694240">
    <property type="component" value="Chromosome 12"/>
</dbReference>
<comment type="caution">
    <text evidence="5">The sequence shown here is derived from an EMBL/GenBank/DDBJ whole genome shotgun (WGS) entry which is preliminary data.</text>
</comment>
<keyword evidence="6" id="KW-1185">Reference proteome</keyword>
<organism evidence="5 6">
    <name type="scientific">Arabidopsis thaliana x Arabidopsis arenosa</name>
    <dbReference type="NCBI Taxonomy" id="1240361"/>
    <lineage>
        <taxon>Eukaryota</taxon>
        <taxon>Viridiplantae</taxon>
        <taxon>Streptophyta</taxon>
        <taxon>Embryophyta</taxon>
        <taxon>Tracheophyta</taxon>
        <taxon>Spermatophyta</taxon>
        <taxon>Magnoliopsida</taxon>
        <taxon>eudicotyledons</taxon>
        <taxon>Gunneridae</taxon>
        <taxon>Pentapetalae</taxon>
        <taxon>rosids</taxon>
        <taxon>malvids</taxon>
        <taxon>Brassicales</taxon>
        <taxon>Brassicaceae</taxon>
        <taxon>Camelineae</taxon>
        <taxon>Arabidopsis</taxon>
    </lineage>
</organism>
<reference evidence="5 6" key="1">
    <citation type="submission" date="2020-12" db="EMBL/GenBank/DDBJ databases">
        <title>Concerted genomic and epigenomic changes stabilize Arabidopsis allopolyploids.</title>
        <authorList>
            <person name="Chen Z."/>
        </authorList>
    </citation>
    <scope>NUCLEOTIDE SEQUENCE [LARGE SCALE GENOMIC DNA]</scope>
    <source>
        <strain evidence="5">Allo738</strain>
        <tissue evidence="5">Leaf</tissue>
    </source>
</reference>